<dbReference type="GO" id="GO:0016810">
    <property type="term" value="F:hydrolase activity, acting on carbon-nitrogen (but not peptide) bonds"/>
    <property type="evidence" value="ECO:0007669"/>
    <property type="project" value="InterPro"/>
</dbReference>
<evidence type="ECO:0000256" key="1">
    <source>
        <dbReference type="SAM" id="MobiDB-lite"/>
    </source>
</evidence>
<dbReference type="Gene3D" id="3.20.20.370">
    <property type="entry name" value="Glycoside hydrolase/deacetylase"/>
    <property type="match status" value="1"/>
</dbReference>
<dbReference type="SUPFAM" id="SSF88713">
    <property type="entry name" value="Glycoside hydrolase/deacetylase"/>
    <property type="match status" value="1"/>
</dbReference>
<dbReference type="Pfam" id="PF01522">
    <property type="entry name" value="Polysacc_deac_1"/>
    <property type="match status" value="1"/>
</dbReference>
<dbReference type="PROSITE" id="PS51677">
    <property type="entry name" value="NODB"/>
    <property type="match status" value="1"/>
</dbReference>
<dbReference type="Proteomes" id="UP000292564">
    <property type="component" value="Unassembled WGS sequence"/>
</dbReference>
<dbReference type="CDD" id="cd10917">
    <property type="entry name" value="CE4_NodB_like_6s_7s"/>
    <property type="match status" value="1"/>
</dbReference>
<evidence type="ECO:0000259" key="2">
    <source>
        <dbReference type="PROSITE" id="PS51677"/>
    </source>
</evidence>
<feature type="region of interest" description="Disordered" evidence="1">
    <location>
        <begin position="1"/>
        <end position="102"/>
    </location>
</feature>
<feature type="region of interest" description="Disordered" evidence="1">
    <location>
        <begin position="468"/>
        <end position="519"/>
    </location>
</feature>
<dbReference type="InterPro" id="IPR050248">
    <property type="entry name" value="Polysacc_deacetylase_ArnD"/>
</dbReference>
<comment type="caution">
    <text evidence="3">The sequence shown here is derived from an EMBL/GenBank/DDBJ whole genome shotgun (WGS) entry which is preliminary data.</text>
</comment>
<dbReference type="InterPro" id="IPR002509">
    <property type="entry name" value="NODB_dom"/>
</dbReference>
<feature type="compositionally biased region" description="Polar residues" evidence="1">
    <location>
        <begin position="276"/>
        <end position="285"/>
    </location>
</feature>
<dbReference type="PANTHER" id="PTHR10587">
    <property type="entry name" value="GLYCOSYL TRANSFERASE-RELATED"/>
    <property type="match status" value="1"/>
</dbReference>
<feature type="compositionally biased region" description="Basic and acidic residues" evidence="1">
    <location>
        <begin position="44"/>
        <end position="59"/>
    </location>
</feature>
<keyword evidence="4" id="KW-1185">Reference proteome</keyword>
<feature type="compositionally biased region" description="Low complexity" evidence="1">
    <location>
        <begin position="193"/>
        <end position="209"/>
    </location>
</feature>
<dbReference type="InterPro" id="IPR011330">
    <property type="entry name" value="Glyco_hydro/deAcase_b/a-brl"/>
</dbReference>
<feature type="compositionally biased region" description="Pro residues" evidence="1">
    <location>
        <begin position="495"/>
        <end position="510"/>
    </location>
</feature>
<feature type="compositionally biased region" description="Low complexity" evidence="1">
    <location>
        <begin position="250"/>
        <end position="260"/>
    </location>
</feature>
<organism evidence="3 4">
    <name type="scientific">Krasilnikovia cinnamomea</name>
    <dbReference type="NCBI Taxonomy" id="349313"/>
    <lineage>
        <taxon>Bacteria</taxon>
        <taxon>Bacillati</taxon>
        <taxon>Actinomycetota</taxon>
        <taxon>Actinomycetes</taxon>
        <taxon>Micromonosporales</taxon>
        <taxon>Micromonosporaceae</taxon>
        <taxon>Krasilnikovia</taxon>
    </lineage>
</organism>
<feature type="region of interest" description="Disordered" evidence="1">
    <location>
        <begin position="193"/>
        <end position="291"/>
    </location>
</feature>
<protein>
    <submittedName>
        <fullName evidence="3">Polysaccharide deacetylase</fullName>
    </submittedName>
</protein>
<gene>
    <name evidence="3" type="ORF">EV385_1760</name>
</gene>
<name>A0A4Q7ZHW3_9ACTN</name>
<feature type="compositionally biased region" description="Basic and acidic residues" evidence="1">
    <location>
        <begin position="8"/>
        <end position="18"/>
    </location>
</feature>
<feature type="domain" description="NodB homology" evidence="2">
    <location>
        <begin position="282"/>
        <end position="472"/>
    </location>
</feature>
<dbReference type="GO" id="GO:0005975">
    <property type="term" value="P:carbohydrate metabolic process"/>
    <property type="evidence" value="ECO:0007669"/>
    <property type="project" value="InterPro"/>
</dbReference>
<proteinExistence type="predicted"/>
<accession>A0A4Q7ZHW3</accession>
<sequence>MRGAAADPAEHITERHWTGESGRSWGAAAYPAERQWTGDATYQSERHWTSTDGGGRRSAEGTPAGHRAEGQPRAQRRARRSPTGQAAGRHHAEAETRTPTITVRALPSVREAVADGLPAARRMAGAMRAWALDPGDKPPATGAHRAPGTLPIESWLLIGRQRQQVLLASLVAAGLMLVAIPVQQHQQRVDAVNAAEQAAAAQHRASRPASKPPRHAATSGQQNGDDDTDGRPASQDADDKQNAPQPTAPAPSASAQGSGTDIPAALPNGTGPARSLRTTGSSTVALTFDDGPDPVQTPRLLELLAQHDVKATFCLVGTQVRKHPDLVRDIVAAGHTLCNHSWDHSFTLGKGKPAQIQADLERTNEAIRAAAPGAEIPYFRAPGGNFTERLVRVAAAGEMISLYWEVDPRDWERSPGESGAAHVDKVVNGVKQAVRPGSIVLSHDFSQPDTIEAYRRLLPWLTKNFRLGLPTGPQPEQPAAPTPPAPTPTQSAPAEPAPSSVPPAAAPPADAPDGHPAQP</sequence>
<evidence type="ECO:0000313" key="4">
    <source>
        <dbReference type="Proteomes" id="UP000292564"/>
    </source>
</evidence>
<dbReference type="EMBL" id="SHKY01000001">
    <property type="protein sequence ID" value="RZU50001.1"/>
    <property type="molecule type" value="Genomic_DNA"/>
</dbReference>
<dbReference type="AlphaFoldDB" id="A0A4Q7ZHW3"/>
<evidence type="ECO:0000313" key="3">
    <source>
        <dbReference type="EMBL" id="RZU50001.1"/>
    </source>
</evidence>
<feature type="compositionally biased region" description="Pro residues" evidence="1">
    <location>
        <begin position="472"/>
        <end position="487"/>
    </location>
</feature>
<reference evidence="3 4" key="1">
    <citation type="submission" date="2019-02" db="EMBL/GenBank/DDBJ databases">
        <title>Sequencing the genomes of 1000 actinobacteria strains.</title>
        <authorList>
            <person name="Klenk H.-P."/>
        </authorList>
    </citation>
    <scope>NUCLEOTIDE SEQUENCE [LARGE SCALE GENOMIC DNA]</scope>
    <source>
        <strain evidence="3 4">DSM 45162</strain>
    </source>
</reference>